<accession>A0A9X5CGH3</accession>
<name>A0A9X5CGH3_9FIRM</name>
<reference evidence="2 3" key="1">
    <citation type="submission" date="2019-07" db="EMBL/GenBank/DDBJ databases">
        <title>Draft genome sequences of 15 bacterial species constituting the stable defined intestinal microbiota of the GM15 gnotobiotic mouse model.</title>
        <authorList>
            <person name="Elie C."/>
            <person name="Mathieu A."/>
            <person name="Saliou A."/>
            <person name="Darnaud M."/>
            <person name="Leulier F."/>
            <person name="Tamellini A."/>
        </authorList>
    </citation>
    <scope>NUCLEOTIDE SEQUENCE [LARGE SCALE GENOMIC DNA]</scope>
    <source>
        <strain evidence="3">ASF 502</strain>
    </source>
</reference>
<evidence type="ECO:0000313" key="3">
    <source>
        <dbReference type="Proteomes" id="UP000474104"/>
    </source>
</evidence>
<dbReference type="Proteomes" id="UP000474104">
    <property type="component" value="Unassembled WGS sequence"/>
</dbReference>
<dbReference type="OrthoDB" id="9770450at2"/>
<organism evidence="2 3">
    <name type="scientific">Schaedlerella arabinosiphila</name>
    <dbReference type="NCBI Taxonomy" id="2044587"/>
    <lineage>
        <taxon>Bacteria</taxon>
        <taxon>Bacillati</taxon>
        <taxon>Bacillota</taxon>
        <taxon>Clostridia</taxon>
        <taxon>Lachnospirales</taxon>
        <taxon>Lachnospiraceae</taxon>
        <taxon>Schaedlerella</taxon>
    </lineage>
</organism>
<feature type="region of interest" description="Disordered" evidence="1">
    <location>
        <begin position="482"/>
        <end position="529"/>
    </location>
</feature>
<dbReference type="NCBIfam" id="TIGR01539">
    <property type="entry name" value="portal_lambda"/>
    <property type="match status" value="1"/>
</dbReference>
<protein>
    <submittedName>
        <fullName evidence="2">Phage portal protein</fullName>
    </submittedName>
</protein>
<feature type="compositionally biased region" description="Acidic residues" evidence="1">
    <location>
        <begin position="491"/>
        <end position="501"/>
    </location>
</feature>
<dbReference type="GO" id="GO:0005198">
    <property type="term" value="F:structural molecule activity"/>
    <property type="evidence" value="ECO:0007669"/>
    <property type="project" value="InterPro"/>
</dbReference>
<gene>
    <name evidence="2" type="ORF">FMM80_25320</name>
</gene>
<evidence type="ECO:0000256" key="1">
    <source>
        <dbReference type="SAM" id="MobiDB-lite"/>
    </source>
</evidence>
<dbReference type="RefSeq" id="WP_157404321.1">
    <property type="nucleotide sequence ID" value="NZ_VIRB01000145.1"/>
</dbReference>
<feature type="compositionally biased region" description="Low complexity" evidence="1">
    <location>
        <begin position="502"/>
        <end position="514"/>
    </location>
</feature>
<dbReference type="AlphaFoldDB" id="A0A9X5CGH3"/>
<evidence type="ECO:0000313" key="2">
    <source>
        <dbReference type="EMBL" id="NDO71796.1"/>
    </source>
</evidence>
<comment type="caution">
    <text evidence="2">The sequence shown here is derived from an EMBL/GenBank/DDBJ whole genome shotgun (WGS) entry which is preliminary data.</text>
</comment>
<dbReference type="GO" id="GO:0019068">
    <property type="term" value="P:virion assembly"/>
    <property type="evidence" value="ECO:0007669"/>
    <property type="project" value="InterPro"/>
</dbReference>
<dbReference type="EMBL" id="VIRB01000145">
    <property type="protein sequence ID" value="NDO71796.1"/>
    <property type="molecule type" value="Genomic_DNA"/>
</dbReference>
<dbReference type="Pfam" id="PF05136">
    <property type="entry name" value="Phage_portal_2"/>
    <property type="match status" value="1"/>
</dbReference>
<proteinExistence type="predicted"/>
<sequence length="529" mass="59347">MTLSWLDNAIAFLSPEWGVKRAAWRFAYQEIRNYDAGNTGRLNAGWSVSNVSAEMTDRASREYVRARARDLERNSDIMNSILWARKRNVIGSGFQLQAKTSGEDLNTELEKLWKKWCKARNCDVTGTQSLNQILRMAVVRKHVDGGILFVKRYTRDGMIPFSLQMIEVDELDTMHVIPGNPKHKVVGGIEYNEYNRPVGYWIRQYQIDGISIAEPVYVKADDVLFYHSKRRPSQIREMSDMAHTITRIRDVNEFVTAVSVKQRIEACLAVFIKKALPVSGIGRTNTPAHDSRVEYDGKRLSPGMIQEMNAGDEIEVVNPTGQSADATSFVKLHQKMIGAGQGLSYEATSRDMSETNYSSARQGAIEDELTFMEEEEQILSILDEIYETFVISCVLAGLVSIPNFWENKEDYLSHEWIKMPKKWIDPLKEANATKTALNFGIKTYKQIAAENGTDWRTQIDDMAEVLEYASEKGMDLGGVLFDGKLKGEKEGSDEEQEEQESDSAAGENPGAGDPDAADTDGADGNQGEG</sequence>
<dbReference type="InterPro" id="IPR006429">
    <property type="entry name" value="Phage_lambda_portal"/>
</dbReference>